<dbReference type="Gene3D" id="3.40.50.1220">
    <property type="entry name" value="TPP-binding domain"/>
    <property type="match status" value="1"/>
</dbReference>
<keyword evidence="2" id="KW-1185">Reference proteome</keyword>
<reference evidence="3" key="3">
    <citation type="submission" date="2025-04" db="UniProtKB">
        <authorList>
            <consortium name="RefSeq"/>
        </authorList>
    </citation>
    <scope>IDENTIFICATION</scope>
    <source>
        <strain evidence="3">CBS 304.34</strain>
    </source>
</reference>
<protein>
    <submittedName>
        <fullName evidence="1 3">Uncharacterized protein</fullName>
    </submittedName>
</protein>
<organism evidence="1">
    <name type="scientific">Mytilinidion resinicola</name>
    <dbReference type="NCBI Taxonomy" id="574789"/>
    <lineage>
        <taxon>Eukaryota</taxon>
        <taxon>Fungi</taxon>
        <taxon>Dikarya</taxon>
        <taxon>Ascomycota</taxon>
        <taxon>Pezizomycotina</taxon>
        <taxon>Dothideomycetes</taxon>
        <taxon>Pleosporomycetidae</taxon>
        <taxon>Mytilinidiales</taxon>
        <taxon>Mytilinidiaceae</taxon>
        <taxon>Mytilinidion</taxon>
    </lineage>
</organism>
<dbReference type="InterPro" id="IPR029035">
    <property type="entry name" value="DHS-like_NAD/FAD-binding_dom"/>
</dbReference>
<gene>
    <name evidence="1 3" type="ORF">BDZ99DRAFT_388014</name>
</gene>
<feature type="non-terminal residue" evidence="1">
    <location>
        <position position="1"/>
    </location>
</feature>
<dbReference type="AlphaFoldDB" id="A0A6A6YKT2"/>
<accession>A0A6A6YKT2</accession>
<name>A0A6A6YKT2_9PEZI</name>
<proteinExistence type="predicted"/>
<evidence type="ECO:0000313" key="2">
    <source>
        <dbReference type="Proteomes" id="UP000504636"/>
    </source>
</evidence>
<evidence type="ECO:0000313" key="3">
    <source>
        <dbReference type="RefSeq" id="XP_033576440.1"/>
    </source>
</evidence>
<dbReference type="SUPFAM" id="SSF52467">
    <property type="entry name" value="DHS-like NAD/FAD-binding domain"/>
    <property type="match status" value="1"/>
</dbReference>
<reference evidence="3" key="2">
    <citation type="submission" date="2020-04" db="EMBL/GenBank/DDBJ databases">
        <authorList>
            <consortium name="NCBI Genome Project"/>
        </authorList>
    </citation>
    <scope>NUCLEOTIDE SEQUENCE</scope>
    <source>
        <strain evidence="3">CBS 304.34</strain>
    </source>
</reference>
<dbReference type="Proteomes" id="UP000504636">
    <property type="component" value="Unplaced"/>
</dbReference>
<reference evidence="1 3" key="1">
    <citation type="journal article" date="2020" name="Stud. Mycol.">
        <title>101 Dothideomycetes genomes: a test case for predicting lifestyles and emergence of pathogens.</title>
        <authorList>
            <person name="Haridas S."/>
            <person name="Albert R."/>
            <person name="Binder M."/>
            <person name="Bloem J."/>
            <person name="Labutti K."/>
            <person name="Salamov A."/>
            <person name="Andreopoulos B."/>
            <person name="Baker S."/>
            <person name="Barry K."/>
            <person name="Bills G."/>
            <person name="Bluhm B."/>
            <person name="Cannon C."/>
            <person name="Castanera R."/>
            <person name="Culley D."/>
            <person name="Daum C."/>
            <person name="Ezra D."/>
            <person name="Gonzalez J."/>
            <person name="Henrissat B."/>
            <person name="Kuo A."/>
            <person name="Liang C."/>
            <person name="Lipzen A."/>
            <person name="Lutzoni F."/>
            <person name="Magnuson J."/>
            <person name="Mondo S."/>
            <person name="Nolan M."/>
            <person name="Ohm R."/>
            <person name="Pangilinan J."/>
            <person name="Park H.-J."/>
            <person name="Ramirez L."/>
            <person name="Alfaro M."/>
            <person name="Sun H."/>
            <person name="Tritt A."/>
            <person name="Yoshinaga Y."/>
            <person name="Zwiers L.-H."/>
            <person name="Turgeon B."/>
            <person name="Goodwin S."/>
            <person name="Spatafora J."/>
            <person name="Crous P."/>
            <person name="Grigoriev I."/>
        </authorList>
    </citation>
    <scope>NUCLEOTIDE SEQUENCE</scope>
    <source>
        <strain evidence="1 3">CBS 304.34</strain>
    </source>
</reference>
<dbReference type="EMBL" id="MU003701">
    <property type="protein sequence ID" value="KAF2809476.1"/>
    <property type="molecule type" value="Genomic_DNA"/>
</dbReference>
<dbReference type="RefSeq" id="XP_033576440.1">
    <property type="nucleotide sequence ID" value="XM_033715553.1"/>
</dbReference>
<dbReference type="GeneID" id="54456446"/>
<sequence length="106" mass="12416">PPYKQCLLKKNKRQQQGKQDYGIEYLRPCIVLYNKGSPDAEAIRAIFIKDLRLRPDAIIIAGTLLEIIRVRRIVREIYRVVSDHRNSIIIWINIEPKPVSSKLKSY</sequence>
<evidence type="ECO:0000313" key="1">
    <source>
        <dbReference type="EMBL" id="KAF2809476.1"/>
    </source>
</evidence>